<proteinExistence type="predicted"/>
<feature type="compositionally biased region" description="Pro residues" evidence="1">
    <location>
        <begin position="255"/>
        <end position="269"/>
    </location>
</feature>
<accession>A0A916YRZ8</accession>
<dbReference type="RefSeq" id="WP_066772672.1">
    <property type="nucleotide sequence ID" value="NZ_BMIP01000001.1"/>
</dbReference>
<evidence type="ECO:0000313" key="3">
    <source>
        <dbReference type="EMBL" id="GGD57252.1"/>
    </source>
</evidence>
<gene>
    <name evidence="3" type="ORF">GCM10010990_03090</name>
</gene>
<comment type="caution">
    <text evidence="3">The sequence shown here is derived from an EMBL/GenBank/DDBJ whole genome shotgun (WGS) entry which is preliminary data.</text>
</comment>
<name>A0A916YRZ8_9SPHN</name>
<feature type="region of interest" description="Disordered" evidence="1">
    <location>
        <begin position="242"/>
        <end position="292"/>
    </location>
</feature>
<dbReference type="Proteomes" id="UP000612349">
    <property type="component" value="Unassembled WGS sequence"/>
</dbReference>
<feature type="transmembrane region" description="Helical" evidence="2">
    <location>
        <begin position="76"/>
        <end position="94"/>
    </location>
</feature>
<feature type="transmembrane region" description="Helical" evidence="2">
    <location>
        <begin position="50"/>
        <end position="70"/>
    </location>
</feature>
<keyword evidence="2" id="KW-0472">Membrane</keyword>
<organism evidence="3 4">
    <name type="scientific">Croceicoccus mobilis</name>
    <dbReference type="NCBI Taxonomy" id="1703339"/>
    <lineage>
        <taxon>Bacteria</taxon>
        <taxon>Pseudomonadati</taxon>
        <taxon>Pseudomonadota</taxon>
        <taxon>Alphaproteobacteria</taxon>
        <taxon>Sphingomonadales</taxon>
        <taxon>Erythrobacteraceae</taxon>
        <taxon>Croceicoccus</taxon>
    </lineage>
</organism>
<reference evidence="3" key="2">
    <citation type="submission" date="2020-09" db="EMBL/GenBank/DDBJ databases">
        <authorList>
            <person name="Sun Q."/>
            <person name="Zhou Y."/>
        </authorList>
    </citation>
    <scope>NUCLEOTIDE SEQUENCE</scope>
    <source>
        <strain evidence="3">CGMCC 1.15360</strain>
    </source>
</reference>
<evidence type="ECO:0000256" key="2">
    <source>
        <dbReference type="SAM" id="Phobius"/>
    </source>
</evidence>
<keyword evidence="2" id="KW-0812">Transmembrane</keyword>
<dbReference type="AlphaFoldDB" id="A0A916YRZ8"/>
<protein>
    <submittedName>
        <fullName evidence="3">Uncharacterized protein</fullName>
    </submittedName>
</protein>
<sequence>MADSTHSSDRIMTDARSSLAYQQGGGRRVGGGSIGKGSAKLKWQHLAKKLVRLAAALAVILVGAMGFGLFVSALGFEGVMITLLLMIVAVFFFLRYPKMKMPSRADLTRGSLTQTVQRTELWLERQAPALPAPAANLVNRIGGQLDGLGVQLQGLDENTPAAVEVRKLVGDHLPDMVSSYTAIPAHLRSEQRAGGTPDKQLIDGLERISGEIDTVTRQLAEGALDELAIRSRYLDYRYGGPETPLGEVSSQEASLPPPGAADTALPPPAANNSDSGVPLTFEKDRLPTRSRD</sequence>
<keyword evidence="2" id="KW-1133">Transmembrane helix</keyword>
<reference evidence="3" key="1">
    <citation type="journal article" date="2014" name="Int. J. Syst. Evol. Microbiol.">
        <title>Complete genome sequence of Corynebacterium casei LMG S-19264T (=DSM 44701T), isolated from a smear-ripened cheese.</title>
        <authorList>
            <consortium name="US DOE Joint Genome Institute (JGI-PGF)"/>
            <person name="Walter F."/>
            <person name="Albersmeier A."/>
            <person name="Kalinowski J."/>
            <person name="Ruckert C."/>
        </authorList>
    </citation>
    <scope>NUCLEOTIDE SEQUENCE</scope>
    <source>
        <strain evidence="3">CGMCC 1.15360</strain>
    </source>
</reference>
<evidence type="ECO:0000256" key="1">
    <source>
        <dbReference type="SAM" id="MobiDB-lite"/>
    </source>
</evidence>
<evidence type="ECO:0000313" key="4">
    <source>
        <dbReference type="Proteomes" id="UP000612349"/>
    </source>
</evidence>
<dbReference type="EMBL" id="BMIP01000001">
    <property type="protein sequence ID" value="GGD57252.1"/>
    <property type="molecule type" value="Genomic_DNA"/>
</dbReference>
<feature type="compositionally biased region" description="Basic and acidic residues" evidence="1">
    <location>
        <begin position="281"/>
        <end position="292"/>
    </location>
</feature>
<keyword evidence="4" id="KW-1185">Reference proteome</keyword>